<feature type="domain" description="ABC transmembrane type-1" evidence="11">
    <location>
        <begin position="107"/>
        <end position="300"/>
    </location>
</feature>
<keyword evidence="3 9" id="KW-0813">Transport</keyword>
<protein>
    <submittedName>
        <fullName evidence="12">Polar amino acid ABC transporter, inner membrane subunit</fullName>
    </submittedName>
</protein>
<keyword evidence="8 9" id="KW-0472">Membrane</keyword>
<evidence type="ECO:0000256" key="3">
    <source>
        <dbReference type="ARBA" id="ARBA00022448"/>
    </source>
</evidence>
<dbReference type="GO" id="GO:0043190">
    <property type="term" value="C:ATP-binding cassette (ABC) transporter complex"/>
    <property type="evidence" value="ECO:0007669"/>
    <property type="project" value="InterPro"/>
</dbReference>
<keyword evidence="7 9" id="KW-1133">Transmembrane helix</keyword>
<dbReference type="CDD" id="cd06261">
    <property type="entry name" value="TM_PBP2"/>
    <property type="match status" value="1"/>
</dbReference>
<dbReference type="PANTHER" id="PTHR30614:SF20">
    <property type="entry name" value="GLUTAMINE TRANSPORT SYSTEM PERMEASE PROTEIN GLNP"/>
    <property type="match status" value="1"/>
</dbReference>
<evidence type="ECO:0000256" key="7">
    <source>
        <dbReference type="ARBA" id="ARBA00022989"/>
    </source>
</evidence>
<dbReference type="PANTHER" id="PTHR30614">
    <property type="entry name" value="MEMBRANE COMPONENT OF AMINO ACID ABC TRANSPORTER"/>
    <property type="match status" value="1"/>
</dbReference>
<dbReference type="RefSeq" id="WP_013424212.1">
    <property type="nucleotide sequence ID" value="NC_014666.1"/>
</dbReference>
<accession>E3JBS4</accession>
<reference evidence="12 13" key="1">
    <citation type="submission" date="2010-10" db="EMBL/GenBank/DDBJ databases">
        <title>Complete sequence of Frankia sp. EuI1c.</title>
        <authorList>
            <consortium name="US DOE Joint Genome Institute"/>
            <person name="Lucas S."/>
            <person name="Copeland A."/>
            <person name="Lapidus A."/>
            <person name="Cheng J.-F."/>
            <person name="Bruce D."/>
            <person name="Goodwin L."/>
            <person name="Pitluck S."/>
            <person name="Chertkov O."/>
            <person name="Detter J.C."/>
            <person name="Han C."/>
            <person name="Tapia R."/>
            <person name="Land M."/>
            <person name="Hauser L."/>
            <person name="Jeffries C."/>
            <person name="Kyrpides N."/>
            <person name="Ivanova N."/>
            <person name="Mikhailova N."/>
            <person name="Beauchemin N."/>
            <person name="Sen A."/>
            <person name="Sur S.A."/>
            <person name="Gtari M."/>
            <person name="Wall L."/>
            <person name="Tisa L."/>
            <person name="Woyke T."/>
        </authorList>
    </citation>
    <scope>NUCLEOTIDE SEQUENCE [LARGE SCALE GENOMIC DNA]</scope>
    <source>
        <strain evidence="13">DSM 45817 / CECT 9037 / EuI1c</strain>
    </source>
</reference>
<dbReference type="InterPro" id="IPR010065">
    <property type="entry name" value="AA_ABC_transptr_permease_3TM"/>
</dbReference>
<evidence type="ECO:0000259" key="11">
    <source>
        <dbReference type="PROSITE" id="PS50928"/>
    </source>
</evidence>
<keyword evidence="6" id="KW-0029">Amino-acid transport</keyword>
<dbReference type="Proteomes" id="UP000002484">
    <property type="component" value="Chromosome"/>
</dbReference>
<dbReference type="eggNOG" id="COG0765">
    <property type="taxonomic scope" value="Bacteria"/>
</dbReference>
<feature type="compositionally biased region" description="Low complexity" evidence="10">
    <location>
        <begin position="16"/>
        <end position="28"/>
    </location>
</feature>
<keyword evidence="4" id="KW-1003">Cell membrane</keyword>
<dbReference type="PROSITE" id="PS50928">
    <property type="entry name" value="ABC_TM1"/>
    <property type="match status" value="1"/>
</dbReference>
<comment type="similarity">
    <text evidence="2">Belongs to the binding-protein-dependent transport system permease family. HisMQ subfamily.</text>
</comment>
<evidence type="ECO:0000256" key="6">
    <source>
        <dbReference type="ARBA" id="ARBA00022970"/>
    </source>
</evidence>
<proteinExistence type="inferred from homology"/>
<keyword evidence="13" id="KW-1185">Reference proteome</keyword>
<evidence type="ECO:0000313" key="12">
    <source>
        <dbReference type="EMBL" id="ADP81094.1"/>
    </source>
</evidence>
<feature type="transmembrane region" description="Helical" evidence="9">
    <location>
        <begin position="106"/>
        <end position="131"/>
    </location>
</feature>
<keyword evidence="5 9" id="KW-0812">Transmembrane</keyword>
<dbReference type="InterPro" id="IPR035906">
    <property type="entry name" value="MetI-like_sf"/>
</dbReference>
<feature type="transmembrane region" description="Helical" evidence="9">
    <location>
        <begin position="59"/>
        <end position="86"/>
    </location>
</feature>
<feature type="transmembrane region" description="Helical" evidence="9">
    <location>
        <begin position="152"/>
        <end position="172"/>
    </location>
</feature>
<dbReference type="HOGENOM" id="CLU_019602_1_1_11"/>
<dbReference type="GO" id="GO:0022857">
    <property type="term" value="F:transmembrane transporter activity"/>
    <property type="evidence" value="ECO:0007669"/>
    <property type="project" value="InterPro"/>
</dbReference>
<dbReference type="STRING" id="298654.FraEuI1c_3071"/>
<dbReference type="SUPFAM" id="SSF161098">
    <property type="entry name" value="MetI-like"/>
    <property type="match status" value="1"/>
</dbReference>
<organism evidence="12 13">
    <name type="scientific">Pseudofrankia inefficax (strain DSM 45817 / CECT 9037 / DDB 130130 / EuI1c)</name>
    <name type="common">Frankia inefficax</name>
    <dbReference type="NCBI Taxonomy" id="298654"/>
    <lineage>
        <taxon>Bacteria</taxon>
        <taxon>Bacillati</taxon>
        <taxon>Actinomycetota</taxon>
        <taxon>Actinomycetes</taxon>
        <taxon>Frankiales</taxon>
        <taxon>Frankiaceae</taxon>
        <taxon>Pseudofrankia</taxon>
    </lineage>
</organism>
<dbReference type="EMBL" id="CP002299">
    <property type="protein sequence ID" value="ADP81094.1"/>
    <property type="molecule type" value="Genomic_DNA"/>
</dbReference>
<evidence type="ECO:0000256" key="1">
    <source>
        <dbReference type="ARBA" id="ARBA00004651"/>
    </source>
</evidence>
<dbReference type="AlphaFoldDB" id="E3JBS4"/>
<feature type="transmembrane region" description="Helical" evidence="9">
    <location>
        <begin position="282"/>
        <end position="300"/>
    </location>
</feature>
<evidence type="ECO:0000256" key="4">
    <source>
        <dbReference type="ARBA" id="ARBA00022475"/>
    </source>
</evidence>
<evidence type="ECO:0000256" key="9">
    <source>
        <dbReference type="RuleBase" id="RU363032"/>
    </source>
</evidence>
<evidence type="ECO:0000256" key="10">
    <source>
        <dbReference type="SAM" id="MobiDB-lite"/>
    </source>
</evidence>
<dbReference type="NCBIfam" id="TIGR01726">
    <property type="entry name" value="HEQRo_perm_3TM"/>
    <property type="match status" value="1"/>
</dbReference>
<gene>
    <name evidence="12" type="ordered locus">FraEuI1c_3071</name>
</gene>
<evidence type="ECO:0000256" key="2">
    <source>
        <dbReference type="ARBA" id="ARBA00010072"/>
    </source>
</evidence>
<evidence type="ECO:0000313" key="13">
    <source>
        <dbReference type="Proteomes" id="UP000002484"/>
    </source>
</evidence>
<sequence>MSAGASPAAAQEPPKRGAGTRPGGTAAVGADTARGVAWVASERQQERDRYRLRARRRSVVIAAASTLVLAAVLVIGVGTSSGWPLVRARFFSGSEMADAWPAVSHGLLVNLRLFVVCSVAAGVCGLLLALLRTVPGPVLFPLRVLAAAYTDLFRGLPVILGLYLVGFGLPALRLQGTPRDPVVLGGIALTLTYTAYVAEVIRAGIESVHPSQVAAARSLGLSYAKTMRFVVLPQALRRVVPPLLNDAISLQKDSGLVSVLGVVDAVRSAQIATSAHFNYSPYVLAGLLFLAITIPLTRITDYLGARTARRRGADHRG</sequence>
<evidence type="ECO:0000256" key="8">
    <source>
        <dbReference type="ARBA" id="ARBA00023136"/>
    </source>
</evidence>
<name>E3JBS4_PSEI1</name>
<comment type="subcellular location">
    <subcellularLocation>
        <location evidence="1 9">Cell membrane</location>
        <topology evidence="1 9">Multi-pass membrane protein</topology>
    </subcellularLocation>
</comment>
<feature type="region of interest" description="Disordered" evidence="10">
    <location>
        <begin position="1"/>
        <end position="28"/>
    </location>
</feature>
<dbReference type="GO" id="GO:0006865">
    <property type="term" value="P:amino acid transport"/>
    <property type="evidence" value="ECO:0007669"/>
    <property type="project" value="UniProtKB-KW"/>
</dbReference>
<dbReference type="Gene3D" id="1.10.3720.10">
    <property type="entry name" value="MetI-like"/>
    <property type="match status" value="1"/>
</dbReference>
<dbReference type="InterPro" id="IPR043429">
    <property type="entry name" value="ArtM/GltK/GlnP/TcyL/YhdX-like"/>
</dbReference>
<dbReference type="InterPro" id="IPR000515">
    <property type="entry name" value="MetI-like"/>
</dbReference>
<evidence type="ECO:0000256" key="5">
    <source>
        <dbReference type="ARBA" id="ARBA00022692"/>
    </source>
</evidence>
<dbReference type="InParanoid" id="E3JBS4"/>
<dbReference type="KEGG" id="fri:FraEuI1c_3071"/>
<dbReference type="Pfam" id="PF00528">
    <property type="entry name" value="BPD_transp_1"/>
    <property type="match status" value="1"/>
</dbReference>